<dbReference type="InterPro" id="IPR017907">
    <property type="entry name" value="Znf_RING_CS"/>
</dbReference>
<name>A0A0P1AEB3_PLAHL</name>
<evidence type="ECO:0000313" key="14">
    <source>
        <dbReference type="EMBL" id="CEG38911.1"/>
    </source>
</evidence>
<dbReference type="STRING" id="4781.A0A0P1AEB3"/>
<dbReference type="Pfam" id="PF00176">
    <property type="entry name" value="SNF2-rel_dom"/>
    <property type="match status" value="1"/>
</dbReference>
<dbReference type="GO" id="GO:0006281">
    <property type="term" value="P:DNA repair"/>
    <property type="evidence" value="ECO:0007669"/>
    <property type="project" value="TreeGrafter"/>
</dbReference>
<dbReference type="InterPro" id="IPR049730">
    <property type="entry name" value="SNF2/RAD54-like_C"/>
</dbReference>
<dbReference type="Gene3D" id="3.40.50.300">
    <property type="entry name" value="P-loop containing nucleotide triphosphate hydrolases"/>
    <property type="match status" value="2"/>
</dbReference>
<dbReference type="PROSITE" id="PS00518">
    <property type="entry name" value="ZF_RING_1"/>
    <property type="match status" value="1"/>
</dbReference>
<proteinExistence type="predicted"/>
<dbReference type="EMBL" id="CCYD01000322">
    <property type="protein sequence ID" value="CEG38911.1"/>
    <property type="molecule type" value="Genomic_DNA"/>
</dbReference>
<dbReference type="Gene3D" id="2.30.30.380">
    <property type="entry name" value="Zn-finger domain of Sec23/24"/>
    <property type="match status" value="1"/>
</dbReference>
<evidence type="ECO:0000256" key="1">
    <source>
        <dbReference type="ARBA" id="ARBA00017887"/>
    </source>
</evidence>
<dbReference type="SMART" id="SM00184">
    <property type="entry name" value="RING"/>
    <property type="match status" value="1"/>
</dbReference>
<dbReference type="Pfam" id="PF00271">
    <property type="entry name" value="Helicase_C"/>
    <property type="match status" value="1"/>
</dbReference>
<protein>
    <recommendedName>
        <fullName evidence="1">RanBP-type and C3HC4-type zinc finger-containing protein 1</fullName>
    </recommendedName>
</protein>
<dbReference type="RefSeq" id="XP_024575280.1">
    <property type="nucleotide sequence ID" value="XM_024724399.1"/>
</dbReference>
<evidence type="ECO:0000256" key="4">
    <source>
        <dbReference type="ARBA" id="ARBA00022771"/>
    </source>
</evidence>
<dbReference type="InterPro" id="IPR001841">
    <property type="entry name" value="Znf_RING"/>
</dbReference>
<dbReference type="InterPro" id="IPR014001">
    <property type="entry name" value="Helicase_ATP-bd"/>
</dbReference>
<dbReference type="Gene3D" id="3.40.50.10810">
    <property type="entry name" value="Tandem AAA-ATPase domain"/>
    <property type="match status" value="1"/>
</dbReference>
<evidence type="ECO:0000313" key="15">
    <source>
        <dbReference type="Proteomes" id="UP000054928"/>
    </source>
</evidence>
<evidence type="ECO:0000259" key="12">
    <source>
        <dbReference type="PROSITE" id="PS51192"/>
    </source>
</evidence>
<evidence type="ECO:0000256" key="9">
    <source>
        <dbReference type="PROSITE-ProRule" id="PRU00322"/>
    </source>
</evidence>
<feature type="domain" description="Helicase C-terminal" evidence="13">
    <location>
        <begin position="901"/>
        <end position="1052"/>
    </location>
</feature>
<evidence type="ECO:0000259" key="10">
    <source>
        <dbReference type="PROSITE" id="PS50089"/>
    </source>
</evidence>
<reference evidence="15" key="1">
    <citation type="submission" date="2014-09" db="EMBL/GenBank/DDBJ databases">
        <authorList>
            <person name="Sharma Rahul"/>
            <person name="Thines Marco"/>
        </authorList>
    </citation>
    <scope>NUCLEOTIDE SEQUENCE [LARGE SCALE GENOMIC DNA]</scope>
</reference>
<evidence type="ECO:0000256" key="2">
    <source>
        <dbReference type="ARBA" id="ARBA00022723"/>
    </source>
</evidence>
<feature type="domain" description="RanBP2-type" evidence="11">
    <location>
        <begin position="1"/>
        <end position="31"/>
    </location>
</feature>
<dbReference type="InterPro" id="IPR013083">
    <property type="entry name" value="Znf_RING/FYVE/PHD"/>
</dbReference>
<keyword evidence="8" id="KW-0067">ATP-binding</keyword>
<feature type="domain" description="Helicase ATP-binding" evidence="12">
    <location>
        <begin position="405"/>
        <end position="590"/>
    </location>
</feature>
<dbReference type="AlphaFoldDB" id="A0A0P1AEB3"/>
<dbReference type="InterPro" id="IPR001876">
    <property type="entry name" value="Znf_RanBP2"/>
</dbReference>
<organism evidence="14 15">
    <name type="scientific">Plasmopara halstedii</name>
    <name type="common">Downy mildew of sunflower</name>
    <dbReference type="NCBI Taxonomy" id="4781"/>
    <lineage>
        <taxon>Eukaryota</taxon>
        <taxon>Sar</taxon>
        <taxon>Stramenopiles</taxon>
        <taxon>Oomycota</taxon>
        <taxon>Peronosporomycetes</taxon>
        <taxon>Peronosporales</taxon>
        <taxon>Peronosporaceae</taxon>
        <taxon>Plasmopara</taxon>
    </lineage>
</organism>
<evidence type="ECO:0000256" key="7">
    <source>
        <dbReference type="ARBA" id="ARBA00022833"/>
    </source>
</evidence>
<dbReference type="SMART" id="SM00490">
    <property type="entry name" value="HELICc"/>
    <property type="match status" value="1"/>
</dbReference>
<dbReference type="GO" id="GO:0008094">
    <property type="term" value="F:ATP-dependent activity, acting on DNA"/>
    <property type="evidence" value="ECO:0007669"/>
    <property type="project" value="TreeGrafter"/>
</dbReference>
<dbReference type="Pfam" id="PF13920">
    <property type="entry name" value="zf-C3HC4_3"/>
    <property type="match status" value="1"/>
</dbReference>
<dbReference type="PROSITE" id="PS51194">
    <property type="entry name" value="HELICASE_CTER"/>
    <property type="match status" value="1"/>
</dbReference>
<dbReference type="PANTHER" id="PTHR45626:SF22">
    <property type="entry name" value="DNA REPAIR PROTEIN RAD5"/>
    <property type="match status" value="1"/>
</dbReference>
<dbReference type="OMA" id="KVEPWSN"/>
<dbReference type="OrthoDB" id="448448at2759"/>
<dbReference type="Gene3D" id="3.30.40.10">
    <property type="entry name" value="Zinc/RING finger domain, C3HC4 (zinc finger)"/>
    <property type="match status" value="1"/>
</dbReference>
<dbReference type="Proteomes" id="UP000054928">
    <property type="component" value="Unassembled WGS sequence"/>
</dbReference>
<dbReference type="PROSITE" id="PS50199">
    <property type="entry name" value="ZF_RANBP2_2"/>
    <property type="match status" value="1"/>
</dbReference>
<dbReference type="PROSITE" id="PS50089">
    <property type="entry name" value="ZF_RING_2"/>
    <property type="match status" value="1"/>
</dbReference>
<dbReference type="CDD" id="cd18793">
    <property type="entry name" value="SF2_C_SNF"/>
    <property type="match status" value="1"/>
</dbReference>
<dbReference type="GO" id="GO:0004386">
    <property type="term" value="F:helicase activity"/>
    <property type="evidence" value="ECO:0007669"/>
    <property type="project" value="UniProtKB-KW"/>
</dbReference>
<dbReference type="CDD" id="cd18008">
    <property type="entry name" value="DEXDc_SHPRH-like"/>
    <property type="match status" value="1"/>
</dbReference>
<keyword evidence="2" id="KW-0479">Metal-binding</keyword>
<dbReference type="SUPFAM" id="SSF52540">
    <property type="entry name" value="P-loop containing nucleoside triphosphate hydrolases"/>
    <property type="match status" value="2"/>
</dbReference>
<dbReference type="GeneID" id="36404012"/>
<feature type="domain" description="RING-type" evidence="10">
    <location>
        <begin position="803"/>
        <end position="843"/>
    </location>
</feature>
<evidence type="ECO:0000259" key="13">
    <source>
        <dbReference type="PROSITE" id="PS51194"/>
    </source>
</evidence>
<dbReference type="InterPro" id="IPR027417">
    <property type="entry name" value="P-loop_NTPase"/>
</dbReference>
<keyword evidence="3" id="KW-0547">Nucleotide-binding</keyword>
<accession>A0A0P1AEB3</accession>
<keyword evidence="15" id="KW-1185">Reference proteome</keyword>
<sequence length="1066" mass="120019">MGTTPWSCSRCTFENRALVHQCIICLSARPATKSPMSTRNNKKAKVKSQAQSSLLFSIGSSEEKEQERLGKKLQQLRELGIDLPNGEIMTLLQRNCYSVHGAASDYFERLKRTDVLIQVDNEANQRLKRALEKFAIVSSTDDGHFQVLGNTTMQVFVTRQDVTLQIGDELLLHAENAGKKRLRPGLIASSTASGVVRISTLQHTQIGRLERNLETQLHPLMKAGLVKLRGVCKVPPASSHVFASFDVIVFVYISMKAFDVFIETDANFHLSDHLYSLLQMMNRSKSPLLEASTSNLARNMEDPLSQVNPEDLDTLFAESDEANKLCDSTDGSNGDPSEYIVQYFNAFDLQDHQKQALRWMLWRENQLKNGAFEKRTDPMWEERHFASNRSYYVNHFEKIASLSRLEPPAPCLGGILADDMGMGKTMTMLSLVAFQKHVGEEKVVVENDGSHGVGNWKARGRTLVICPLSLLHQWKNEAQERFQSNTLSVYVYYGDYRDTSAANANSLTKSDLVLTTYGVLSAEAEKNGVLTATKWNRIILDEAHSIKNRATGYFKVCSTLLARHRWCLTGTPIQNTLDDIFALLCFLQYQPWNRVAWWKRVIKKPYEDGDNMNALGRLKALLTPVLLRRTKQSRDKEGNIIVKLPPKHISLVQLEFSADERAFYQAVFDKSRAEFNGFVARGSASTSYIAIFALLLRLRQACNHPLLALGKHIEQSLTPGNEKKNTASSTKWAFQPHENESSEAYCQRVAAQLQIHMKASNHAQLMGEEGALHDSKRSVAGLTASYIQSVVAQVEAGLDLQECPICLDPPHDAVLTPCAHVLCDRCLRESLLNDPDNGCPVCRSVVEISKVFKLPSSPTQTEDMQVIKNSSRAFSSTSDVDSTDFESAKLQQLLRDLQAIKLENENAELKRKVVVFSQWTSMLDMVSRLLTRHSFSHCKFDGGLNQEARERVLTKFTNDPNIEVLVISLKAGGVGLNLTCASVVILLDPWWNPGVEKQAVDRVHRLGQTRDVIVKRYVIKDTVEDMILQLQQRKELLAKHVLVVAKAHDDRRSERINLDDLRTFFR</sequence>
<dbReference type="GO" id="GO:0008270">
    <property type="term" value="F:zinc ion binding"/>
    <property type="evidence" value="ECO:0007669"/>
    <property type="project" value="UniProtKB-KW"/>
</dbReference>
<dbReference type="InterPro" id="IPR038718">
    <property type="entry name" value="SNF2-like_sf"/>
</dbReference>
<keyword evidence="7" id="KW-0862">Zinc</keyword>
<dbReference type="InterPro" id="IPR000330">
    <property type="entry name" value="SNF2_N"/>
</dbReference>
<dbReference type="InterPro" id="IPR001650">
    <property type="entry name" value="Helicase_C-like"/>
</dbReference>
<dbReference type="GO" id="GO:0005524">
    <property type="term" value="F:ATP binding"/>
    <property type="evidence" value="ECO:0007669"/>
    <property type="project" value="UniProtKB-KW"/>
</dbReference>
<evidence type="ECO:0000256" key="3">
    <source>
        <dbReference type="ARBA" id="ARBA00022741"/>
    </source>
</evidence>
<evidence type="ECO:0000256" key="8">
    <source>
        <dbReference type="ARBA" id="ARBA00022840"/>
    </source>
</evidence>
<keyword evidence="5" id="KW-0378">Hydrolase</keyword>
<evidence type="ECO:0000256" key="6">
    <source>
        <dbReference type="ARBA" id="ARBA00022806"/>
    </source>
</evidence>
<keyword evidence="6" id="KW-0347">Helicase</keyword>
<dbReference type="PROSITE" id="PS51192">
    <property type="entry name" value="HELICASE_ATP_BIND_1"/>
    <property type="match status" value="1"/>
</dbReference>
<evidence type="ECO:0000259" key="11">
    <source>
        <dbReference type="PROSITE" id="PS50199"/>
    </source>
</evidence>
<dbReference type="GO" id="GO:0016787">
    <property type="term" value="F:hydrolase activity"/>
    <property type="evidence" value="ECO:0007669"/>
    <property type="project" value="UniProtKB-KW"/>
</dbReference>
<dbReference type="InterPro" id="IPR050628">
    <property type="entry name" value="SNF2_RAD54_helicase_TF"/>
</dbReference>
<dbReference type="PROSITE" id="PS01358">
    <property type="entry name" value="ZF_RANBP2_1"/>
    <property type="match status" value="1"/>
</dbReference>
<dbReference type="PANTHER" id="PTHR45626">
    <property type="entry name" value="TRANSCRIPTION TERMINATION FACTOR 2-RELATED"/>
    <property type="match status" value="1"/>
</dbReference>
<evidence type="ECO:0000256" key="5">
    <source>
        <dbReference type="ARBA" id="ARBA00022801"/>
    </source>
</evidence>
<dbReference type="GO" id="GO:0005634">
    <property type="term" value="C:nucleus"/>
    <property type="evidence" value="ECO:0007669"/>
    <property type="project" value="TreeGrafter"/>
</dbReference>
<dbReference type="SMART" id="SM00487">
    <property type="entry name" value="DEXDc"/>
    <property type="match status" value="1"/>
</dbReference>
<dbReference type="SUPFAM" id="SSF57850">
    <property type="entry name" value="RING/U-box"/>
    <property type="match status" value="1"/>
</dbReference>
<keyword evidence="4 9" id="KW-0863">Zinc-finger</keyword>